<dbReference type="EMBL" id="NMPR01000096">
    <property type="protein sequence ID" value="KAA8630722.1"/>
    <property type="molecule type" value="Genomic_DNA"/>
</dbReference>
<organism evidence="2 3">
    <name type="scientific">Sordaria macrospora</name>
    <dbReference type="NCBI Taxonomy" id="5147"/>
    <lineage>
        <taxon>Eukaryota</taxon>
        <taxon>Fungi</taxon>
        <taxon>Dikarya</taxon>
        <taxon>Ascomycota</taxon>
        <taxon>Pezizomycotina</taxon>
        <taxon>Sordariomycetes</taxon>
        <taxon>Sordariomycetidae</taxon>
        <taxon>Sordariales</taxon>
        <taxon>Sordariaceae</taxon>
        <taxon>Sordaria</taxon>
    </lineage>
</organism>
<evidence type="ECO:0008006" key="4">
    <source>
        <dbReference type="Google" id="ProtNLM"/>
    </source>
</evidence>
<dbReference type="OMA" id="YERLRWK"/>
<feature type="compositionally biased region" description="Basic and acidic residues" evidence="1">
    <location>
        <begin position="42"/>
        <end position="64"/>
    </location>
</feature>
<dbReference type="Proteomes" id="UP000433876">
    <property type="component" value="Unassembled WGS sequence"/>
</dbReference>
<evidence type="ECO:0000313" key="3">
    <source>
        <dbReference type="Proteomes" id="UP000433876"/>
    </source>
</evidence>
<feature type="compositionally biased region" description="Acidic residues" evidence="1">
    <location>
        <begin position="65"/>
        <end position="76"/>
    </location>
</feature>
<gene>
    <name evidence="2" type="ORF">SMACR_07739</name>
</gene>
<feature type="compositionally biased region" description="Basic and acidic residues" evidence="1">
    <location>
        <begin position="91"/>
        <end position="121"/>
    </location>
</feature>
<protein>
    <recommendedName>
        <fullName evidence="4">DUF4470 domain-containing protein</fullName>
    </recommendedName>
</protein>
<evidence type="ECO:0000256" key="1">
    <source>
        <dbReference type="SAM" id="MobiDB-lite"/>
    </source>
</evidence>
<reference evidence="2 3" key="1">
    <citation type="submission" date="2017-07" db="EMBL/GenBank/DDBJ databases">
        <title>Genome sequence of the Sordaria macrospora wild type strain R19027.</title>
        <authorList>
            <person name="Nowrousian M."/>
            <person name="Teichert I."/>
            <person name="Kueck U."/>
        </authorList>
    </citation>
    <scope>NUCLEOTIDE SEQUENCE [LARGE SCALE GENOMIC DNA]</scope>
    <source>
        <strain evidence="2 3">R19027</strain>
        <tissue evidence="2">Mycelium</tissue>
    </source>
</reference>
<accession>A0A8S8ZR31</accession>
<name>A0A8S8ZR31_SORMA</name>
<feature type="region of interest" description="Disordered" evidence="1">
    <location>
        <begin position="13"/>
        <end position="121"/>
    </location>
</feature>
<dbReference type="VEuPathDB" id="FungiDB:SMAC_07739"/>
<evidence type="ECO:0000313" key="2">
    <source>
        <dbReference type="EMBL" id="KAA8630722.1"/>
    </source>
</evidence>
<proteinExistence type="predicted"/>
<comment type="caution">
    <text evidence="2">The sequence shown here is derived from an EMBL/GenBank/DDBJ whole genome shotgun (WGS) entry which is preliminary data.</text>
</comment>
<sequence>MLAPVGTGVLRYTYPMGDTPAVCLTQDIPPSFRLRARSRAYHGKEDEKELEGKEAEDNDKREEDGKEEDEKEEDYGKEEKEQEGLEGEEDNEKRQTEDKKREKEKEQKEKENDKDNDSDNSRQEAPINILLLGCGDLRKILFTIHHDARNILFLTILIDKTPLTFDFLTDLFPIYYNLYLPPRLASLVASQARKLVDISDSLQAWHASPYGGGSLGGGLCFCDSHSLLRVREMWQCWACFDGGNEPANTDLKAKFEANLADARDVKADEERLDSTVSDLVYTAVRSAAPSAQEDDMRHLDELHQWFWKSGCVTRHETAADRREDTQVNPMFVTPDSDGHVRMHWGLDPLLGFPLAEAFVRNEDEPEPEIWEAEGMTAHAKVVSVVVGSFALWCQSFQKAWAERKRKVVMRWFVGDAITFGHTLQGLARGVSSRSTHWYRSRHSFLPLRIDGEDYKPGGSLTTCPAPLSFMVIDTSNLIDDLGALNVLMATSPLLENSAAATIYTEMLTRYHRTYKGEADNLLCGPLSTVALLLGLVCVEHFTNTAPYPGATQDAMAYNWIKYGSALPPDMPSKLYQTYERLRWKRPMAH</sequence>
<dbReference type="AlphaFoldDB" id="A0A8S8ZR31"/>